<feature type="transmembrane region" description="Helical" evidence="11">
    <location>
        <begin position="99"/>
        <end position="123"/>
    </location>
</feature>
<protein>
    <submittedName>
        <fullName evidence="13">Peptidase M50</fullName>
    </submittedName>
</protein>
<dbReference type="PANTHER" id="PTHR42837:SF2">
    <property type="entry name" value="MEMBRANE METALLOPROTEASE ARASP2, CHLOROPLASTIC-RELATED"/>
    <property type="match status" value="1"/>
</dbReference>
<comment type="similarity">
    <text evidence="3">Belongs to the peptidase M50B family.</text>
</comment>
<keyword evidence="14" id="KW-1185">Reference proteome</keyword>
<dbReference type="InterPro" id="IPR041489">
    <property type="entry name" value="PDZ_6"/>
</dbReference>
<dbReference type="InterPro" id="IPR004387">
    <property type="entry name" value="Pept_M50_Zn"/>
</dbReference>
<dbReference type="PROSITE" id="PS50106">
    <property type="entry name" value="PDZ"/>
    <property type="match status" value="1"/>
</dbReference>
<feature type="domain" description="PDZ" evidence="12">
    <location>
        <begin position="132"/>
        <end position="190"/>
    </location>
</feature>
<evidence type="ECO:0000256" key="5">
    <source>
        <dbReference type="ARBA" id="ARBA00022692"/>
    </source>
</evidence>
<dbReference type="InterPro" id="IPR001478">
    <property type="entry name" value="PDZ"/>
</dbReference>
<comment type="cofactor">
    <cofactor evidence="1">
        <name>Zn(2+)</name>
        <dbReference type="ChEBI" id="CHEBI:29105"/>
    </cofactor>
</comment>
<dbReference type="GO" id="GO:0004222">
    <property type="term" value="F:metalloendopeptidase activity"/>
    <property type="evidence" value="ECO:0007669"/>
    <property type="project" value="InterPro"/>
</dbReference>
<evidence type="ECO:0000313" key="14">
    <source>
        <dbReference type="Proteomes" id="UP000050509"/>
    </source>
</evidence>
<evidence type="ECO:0000313" key="13">
    <source>
        <dbReference type="EMBL" id="KPV54484.1"/>
    </source>
</evidence>
<keyword evidence="4" id="KW-0645">Protease</keyword>
<dbReference type="InterPro" id="IPR036034">
    <property type="entry name" value="PDZ_sf"/>
</dbReference>
<organism evidence="13 14">
    <name type="scientific">Kouleothrix aurantiaca</name>
    <dbReference type="NCBI Taxonomy" id="186479"/>
    <lineage>
        <taxon>Bacteria</taxon>
        <taxon>Bacillati</taxon>
        <taxon>Chloroflexota</taxon>
        <taxon>Chloroflexia</taxon>
        <taxon>Chloroflexales</taxon>
        <taxon>Roseiflexineae</taxon>
        <taxon>Roseiflexaceae</taxon>
        <taxon>Kouleothrix</taxon>
    </lineage>
</organism>
<dbReference type="Pfam" id="PF17820">
    <property type="entry name" value="PDZ_6"/>
    <property type="match status" value="1"/>
</dbReference>
<evidence type="ECO:0000256" key="6">
    <source>
        <dbReference type="ARBA" id="ARBA00022801"/>
    </source>
</evidence>
<comment type="subcellular location">
    <subcellularLocation>
        <location evidence="2">Membrane</location>
        <topology evidence="2">Multi-pass membrane protein</topology>
    </subcellularLocation>
</comment>
<evidence type="ECO:0000256" key="2">
    <source>
        <dbReference type="ARBA" id="ARBA00004141"/>
    </source>
</evidence>
<dbReference type="Pfam" id="PF02163">
    <property type="entry name" value="Peptidase_M50"/>
    <property type="match status" value="1"/>
</dbReference>
<feature type="transmembrane region" description="Helical" evidence="11">
    <location>
        <begin position="6"/>
        <end position="26"/>
    </location>
</feature>
<dbReference type="AlphaFoldDB" id="A0A0P9DWS6"/>
<dbReference type="PANTHER" id="PTHR42837">
    <property type="entry name" value="REGULATOR OF SIGMA-E PROTEASE RSEP"/>
    <property type="match status" value="1"/>
</dbReference>
<evidence type="ECO:0000256" key="3">
    <source>
        <dbReference type="ARBA" id="ARBA00007931"/>
    </source>
</evidence>
<evidence type="ECO:0000256" key="11">
    <source>
        <dbReference type="SAM" id="Phobius"/>
    </source>
</evidence>
<dbReference type="EMBL" id="LJCR01000050">
    <property type="protein sequence ID" value="KPV54484.1"/>
    <property type="molecule type" value="Genomic_DNA"/>
</dbReference>
<evidence type="ECO:0000256" key="4">
    <source>
        <dbReference type="ARBA" id="ARBA00022670"/>
    </source>
</evidence>
<reference evidence="13 14" key="1">
    <citation type="submission" date="2015-09" db="EMBL/GenBank/DDBJ databases">
        <title>Draft genome sequence of Kouleothrix aurantiaca JCM 19913.</title>
        <authorList>
            <person name="Hemp J."/>
        </authorList>
    </citation>
    <scope>NUCLEOTIDE SEQUENCE [LARGE SCALE GENOMIC DNA]</scope>
    <source>
        <strain evidence="13 14">COM-B</strain>
    </source>
</reference>
<dbReference type="SUPFAM" id="SSF50156">
    <property type="entry name" value="PDZ domain-like"/>
    <property type="match status" value="1"/>
</dbReference>
<evidence type="ECO:0000256" key="9">
    <source>
        <dbReference type="ARBA" id="ARBA00023049"/>
    </source>
</evidence>
<keyword evidence="10 11" id="KW-0472">Membrane</keyword>
<dbReference type="CDD" id="cd06163">
    <property type="entry name" value="S2P-M50_PDZ_RseP-like"/>
    <property type="match status" value="1"/>
</dbReference>
<proteinExistence type="inferred from homology"/>
<gene>
    <name evidence="13" type="ORF">SE17_03455</name>
</gene>
<keyword evidence="5 11" id="KW-0812">Transmembrane</keyword>
<evidence type="ECO:0000256" key="7">
    <source>
        <dbReference type="ARBA" id="ARBA00022833"/>
    </source>
</evidence>
<dbReference type="Gene3D" id="2.30.42.10">
    <property type="match status" value="1"/>
</dbReference>
<feature type="transmembrane region" description="Helical" evidence="11">
    <location>
        <begin position="291"/>
        <end position="313"/>
    </location>
</feature>
<dbReference type="Proteomes" id="UP000050509">
    <property type="component" value="Unassembled WGS sequence"/>
</dbReference>
<evidence type="ECO:0000256" key="8">
    <source>
        <dbReference type="ARBA" id="ARBA00022989"/>
    </source>
</evidence>
<accession>A0A0P9DWS6</accession>
<name>A0A0P9DWS6_9CHLR</name>
<dbReference type="CDD" id="cd23081">
    <property type="entry name" value="cpPDZ_EcRseP-like"/>
    <property type="match status" value="1"/>
</dbReference>
<evidence type="ECO:0000256" key="1">
    <source>
        <dbReference type="ARBA" id="ARBA00001947"/>
    </source>
</evidence>
<dbReference type="GO" id="GO:0016020">
    <property type="term" value="C:membrane"/>
    <property type="evidence" value="ECO:0007669"/>
    <property type="project" value="UniProtKB-SubCell"/>
</dbReference>
<keyword evidence="6" id="KW-0378">Hydrolase</keyword>
<evidence type="ECO:0000256" key="10">
    <source>
        <dbReference type="ARBA" id="ARBA00023136"/>
    </source>
</evidence>
<feature type="transmembrane region" description="Helical" evidence="11">
    <location>
        <begin position="338"/>
        <end position="358"/>
    </location>
</feature>
<keyword evidence="8 11" id="KW-1133">Transmembrane helix</keyword>
<dbReference type="InterPro" id="IPR008915">
    <property type="entry name" value="Peptidase_M50"/>
</dbReference>
<dbReference type="SMART" id="SM00228">
    <property type="entry name" value="PDZ"/>
    <property type="match status" value="1"/>
</dbReference>
<sequence length="373" mass="39854">MENLPIPSGVVTLIAFFVMLGLLVLVHELGHFLTAIWLGIKVDEFGLGYPPRAVTLFERNGVKYTLNWLPIGGFVRFGGEGETLYGVGSLAQAAPWKKILVLVAGPLMNLVLAFLIFGSLFAVRGVPRDADGVRIDRVFAGTPAATAGLQAGDIILELNNQTIGRNVDMVKQAAQNNSSQTLPLVVLRDSQRLDLSVTPGEWTDEQGVTHPNGFGFSYGPNTEMAAASLPEAFGYGFKYTWNVLGRFITGLGQMLGGLIGLNAAPPGGVTGVVGIARGTGEVIARDGWSGFWQWTALISLNLFLVNLLPIPALDGSHIMFSLIEMVRRGKKIPPEKEAMVHAVGFMMLMGLMLIITVSDVANWIGGAPVLGGQ</sequence>
<comment type="caution">
    <text evidence="13">The sequence shown here is derived from an EMBL/GenBank/DDBJ whole genome shotgun (WGS) entry which is preliminary data.</text>
</comment>
<keyword evidence="9" id="KW-0482">Metalloprotease</keyword>
<dbReference type="GO" id="GO:0006508">
    <property type="term" value="P:proteolysis"/>
    <property type="evidence" value="ECO:0007669"/>
    <property type="project" value="UniProtKB-KW"/>
</dbReference>
<keyword evidence="7" id="KW-0862">Zinc</keyword>
<evidence type="ECO:0000259" key="12">
    <source>
        <dbReference type="PROSITE" id="PS50106"/>
    </source>
</evidence>